<protein>
    <recommendedName>
        <fullName evidence="4">GMP synthase</fullName>
    </recommendedName>
</protein>
<evidence type="ECO:0000313" key="2">
    <source>
        <dbReference type="EMBL" id="KAK4022494.1"/>
    </source>
</evidence>
<feature type="compositionally biased region" description="Polar residues" evidence="1">
    <location>
        <begin position="9"/>
        <end position="22"/>
    </location>
</feature>
<evidence type="ECO:0000313" key="3">
    <source>
        <dbReference type="Proteomes" id="UP001234178"/>
    </source>
</evidence>
<dbReference type="EMBL" id="JAOYFB010000037">
    <property type="protein sequence ID" value="KAK4022494.1"/>
    <property type="molecule type" value="Genomic_DNA"/>
</dbReference>
<gene>
    <name evidence="2" type="ORF">OUZ56_007959</name>
</gene>
<feature type="region of interest" description="Disordered" evidence="1">
    <location>
        <begin position="1"/>
        <end position="23"/>
    </location>
</feature>
<proteinExistence type="predicted"/>
<sequence length="89" mass="9836">MFKEKPKVGSSQADTHPQSHGVSEQCVESDILALETPGALLLQQGYIAIIISGGPNSVYAAERFTFVTHCYVVTRRYVREAVHHKEAVH</sequence>
<evidence type="ECO:0008006" key="4">
    <source>
        <dbReference type="Google" id="ProtNLM"/>
    </source>
</evidence>
<keyword evidence="3" id="KW-1185">Reference proteome</keyword>
<accession>A0ABR0ABU1</accession>
<evidence type="ECO:0000256" key="1">
    <source>
        <dbReference type="SAM" id="MobiDB-lite"/>
    </source>
</evidence>
<dbReference type="Proteomes" id="UP001234178">
    <property type="component" value="Unassembled WGS sequence"/>
</dbReference>
<organism evidence="2 3">
    <name type="scientific">Daphnia magna</name>
    <dbReference type="NCBI Taxonomy" id="35525"/>
    <lineage>
        <taxon>Eukaryota</taxon>
        <taxon>Metazoa</taxon>
        <taxon>Ecdysozoa</taxon>
        <taxon>Arthropoda</taxon>
        <taxon>Crustacea</taxon>
        <taxon>Branchiopoda</taxon>
        <taxon>Diplostraca</taxon>
        <taxon>Cladocera</taxon>
        <taxon>Anomopoda</taxon>
        <taxon>Daphniidae</taxon>
        <taxon>Daphnia</taxon>
    </lineage>
</organism>
<reference evidence="2 3" key="1">
    <citation type="journal article" date="2023" name="Nucleic Acids Res.">
        <title>The hologenome of Daphnia magna reveals possible DNA methylation and microbiome-mediated evolution of the host genome.</title>
        <authorList>
            <person name="Chaturvedi A."/>
            <person name="Li X."/>
            <person name="Dhandapani V."/>
            <person name="Marshall H."/>
            <person name="Kissane S."/>
            <person name="Cuenca-Cambronero M."/>
            <person name="Asole G."/>
            <person name="Calvet F."/>
            <person name="Ruiz-Romero M."/>
            <person name="Marangio P."/>
            <person name="Guigo R."/>
            <person name="Rago D."/>
            <person name="Mirbahai L."/>
            <person name="Eastwood N."/>
            <person name="Colbourne J.K."/>
            <person name="Zhou J."/>
            <person name="Mallon E."/>
            <person name="Orsini L."/>
        </authorList>
    </citation>
    <scope>NUCLEOTIDE SEQUENCE [LARGE SCALE GENOMIC DNA]</scope>
    <source>
        <strain evidence="2">LRV0_1</strain>
    </source>
</reference>
<name>A0ABR0ABU1_9CRUS</name>
<comment type="caution">
    <text evidence="2">The sequence shown here is derived from an EMBL/GenBank/DDBJ whole genome shotgun (WGS) entry which is preliminary data.</text>
</comment>